<keyword evidence="1" id="KW-0472">Membrane</keyword>
<dbReference type="EMBL" id="JAGGLP010000014">
    <property type="protein sequence ID" value="MBP2053029.1"/>
    <property type="molecule type" value="Genomic_DNA"/>
</dbReference>
<comment type="caution">
    <text evidence="3">The sequence shown here is derived from an EMBL/GenBank/DDBJ whole genome shotgun (WGS) entry which is preliminary data.</text>
</comment>
<evidence type="ECO:0000256" key="1">
    <source>
        <dbReference type="SAM" id="Phobius"/>
    </source>
</evidence>
<feature type="transmembrane region" description="Helical" evidence="1">
    <location>
        <begin position="176"/>
        <end position="198"/>
    </location>
</feature>
<keyword evidence="1" id="KW-0812">Transmembrane</keyword>
<feature type="transmembrane region" description="Helical" evidence="1">
    <location>
        <begin position="115"/>
        <end position="131"/>
    </location>
</feature>
<proteinExistence type="predicted"/>
<feature type="transmembrane region" description="Helical" evidence="1">
    <location>
        <begin position="219"/>
        <end position="244"/>
    </location>
</feature>
<feature type="transmembrane region" description="Helical" evidence="1">
    <location>
        <begin position="83"/>
        <end position="109"/>
    </location>
</feature>
<name>A0ABS4M0P2_9ACTN</name>
<dbReference type="InterPro" id="IPR003675">
    <property type="entry name" value="Rce1/LyrA-like_dom"/>
</dbReference>
<gene>
    <name evidence="3" type="ORF">J2Z21_006020</name>
</gene>
<dbReference type="Pfam" id="PF02517">
    <property type="entry name" value="Rce1-like"/>
    <property type="match status" value="1"/>
</dbReference>
<keyword evidence="1" id="KW-1133">Transmembrane helix</keyword>
<evidence type="ECO:0000259" key="2">
    <source>
        <dbReference type="Pfam" id="PF02517"/>
    </source>
</evidence>
<protein>
    <recommendedName>
        <fullName evidence="2">CAAX prenyl protease 2/Lysostaphin resistance protein A-like domain-containing protein</fullName>
    </recommendedName>
</protein>
<organism evidence="3 4">
    <name type="scientific">Streptomyces griseochromogenes</name>
    <dbReference type="NCBI Taxonomy" id="68214"/>
    <lineage>
        <taxon>Bacteria</taxon>
        <taxon>Bacillati</taxon>
        <taxon>Actinomycetota</taxon>
        <taxon>Actinomycetes</taxon>
        <taxon>Kitasatosporales</taxon>
        <taxon>Streptomycetaceae</taxon>
        <taxon>Streptomyces</taxon>
    </lineage>
</organism>
<feature type="transmembrane region" description="Helical" evidence="1">
    <location>
        <begin position="31"/>
        <end position="49"/>
    </location>
</feature>
<evidence type="ECO:0000313" key="4">
    <source>
        <dbReference type="Proteomes" id="UP001519309"/>
    </source>
</evidence>
<sequence length="263" mass="27351">MSTAPATSPAADGTGPLAHAFDRAAWPPRPVRLLSAAVMVAFAVALWHLGGTWRAGAGLVLADALAGLLPWRMPRTLRKGAAYWGENAIALGVPIAFVAVAAGTGAPWLTQGTAWWWYGVALALAVVLLLAGGMNFRLLFSGDLAFLLGPSTPLQARTRALTGTLTPFGEEALYRSLAVTASGPFGVLASVLGAAAFIARHHVGDSKWRTAPRVLATELLAALSLLALVALSGSVYPALVAHLINNAPSVLLELQRSQKDSHD</sequence>
<reference evidence="3 4" key="1">
    <citation type="submission" date="2021-03" db="EMBL/GenBank/DDBJ databases">
        <title>Genomic Encyclopedia of Type Strains, Phase IV (KMG-IV): sequencing the most valuable type-strain genomes for metagenomic binning, comparative biology and taxonomic classification.</title>
        <authorList>
            <person name="Goeker M."/>
        </authorList>
    </citation>
    <scope>NUCLEOTIDE SEQUENCE [LARGE SCALE GENOMIC DNA]</scope>
    <source>
        <strain evidence="3 4">DSM 40499</strain>
    </source>
</reference>
<keyword evidence="4" id="KW-1185">Reference proteome</keyword>
<feature type="domain" description="CAAX prenyl protease 2/Lysostaphin resistance protein A-like" evidence="2">
    <location>
        <begin position="161"/>
        <end position="247"/>
    </location>
</feature>
<dbReference type="RefSeq" id="WP_079146568.1">
    <property type="nucleotide sequence ID" value="NZ_CP016279.1"/>
</dbReference>
<accession>A0ABS4M0P2</accession>
<dbReference type="Proteomes" id="UP001519309">
    <property type="component" value="Unassembled WGS sequence"/>
</dbReference>
<evidence type="ECO:0000313" key="3">
    <source>
        <dbReference type="EMBL" id="MBP2053029.1"/>
    </source>
</evidence>